<dbReference type="Proteomes" id="UP000218334">
    <property type="component" value="Unassembled WGS sequence"/>
</dbReference>
<protein>
    <submittedName>
        <fullName evidence="1">Uncharacterized protein</fullName>
    </submittedName>
</protein>
<sequence>MWKGDVGGSWVAGLQTQLALTSTRGSCSQPPRMYVSCSVTMDAWACCVAVESMVFLNLTTTTTTLVFHDHSMDRNEYPLIVVLSHYCTGRHLPRTDVRCAWQLPLPTRRYSSFVITKRKYGPTTWLAQCNR</sequence>
<keyword evidence="2" id="KW-1185">Reference proteome</keyword>
<proteinExistence type="predicted"/>
<dbReference type="EMBL" id="KZ293431">
    <property type="protein sequence ID" value="PBK68639.1"/>
    <property type="molecule type" value="Genomic_DNA"/>
</dbReference>
<name>A0A2H3BCP3_9AGAR</name>
<dbReference type="AlphaFoldDB" id="A0A2H3BCP3"/>
<evidence type="ECO:0000313" key="2">
    <source>
        <dbReference type="Proteomes" id="UP000218334"/>
    </source>
</evidence>
<organism evidence="1 2">
    <name type="scientific">Armillaria solidipes</name>
    <dbReference type="NCBI Taxonomy" id="1076256"/>
    <lineage>
        <taxon>Eukaryota</taxon>
        <taxon>Fungi</taxon>
        <taxon>Dikarya</taxon>
        <taxon>Basidiomycota</taxon>
        <taxon>Agaricomycotina</taxon>
        <taxon>Agaricomycetes</taxon>
        <taxon>Agaricomycetidae</taxon>
        <taxon>Agaricales</taxon>
        <taxon>Marasmiineae</taxon>
        <taxon>Physalacriaceae</taxon>
        <taxon>Armillaria</taxon>
    </lineage>
</organism>
<evidence type="ECO:0000313" key="1">
    <source>
        <dbReference type="EMBL" id="PBK68639.1"/>
    </source>
</evidence>
<reference evidence="2" key="1">
    <citation type="journal article" date="2017" name="Nat. Ecol. Evol.">
        <title>Genome expansion and lineage-specific genetic innovations in the forest pathogenic fungi Armillaria.</title>
        <authorList>
            <person name="Sipos G."/>
            <person name="Prasanna A.N."/>
            <person name="Walter M.C."/>
            <person name="O'Connor E."/>
            <person name="Balint B."/>
            <person name="Krizsan K."/>
            <person name="Kiss B."/>
            <person name="Hess J."/>
            <person name="Varga T."/>
            <person name="Slot J."/>
            <person name="Riley R."/>
            <person name="Boka B."/>
            <person name="Rigling D."/>
            <person name="Barry K."/>
            <person name="Lee J."/>
            <person name="Mihaltcheva S."/>
            <person name="LaButti K."/>
            <person name="Lipzen A."/>
            <person name="Waldron R."/>
            <person name="Moloney N.M."/>
            <person name="Sperisen C."/>
            <person name="Kredics L."/>
            <person name="Vagvoelgyi C."/>
            <person name="Patrignani A."/>
            <person name="Fitzpatrick D."/>
            <person name="Nagy I."/>
            <person name="Doyle S."/>
            <person name="Anderson J.B."/>
            <person name="Grigoriev I.V."/>
            <person name="Gueldener U."/>
            <person name="Muensterkoetter M."/>
            <person name="Nagy L.G."/>
        </authorList>
    </citation>
    <scope>NUCLEOTIDE SEQUENCE [LARGE SCALE GENOMIC DNA]</scope>
    <source>
        <strain evidence="2">28-4</strain>
    </source>
</reference>
<accession>A0A2H3BCP3</accession>
<gene>
    <name evidence="1" type="ORF">ARMSODRAFT_184491</name>
</gene>